<dbReference type="Gene3D" id="3.10.580.10">
    <property type="entry name" value="CBS-domain"/>
    <property type="match status" value="1"/>
</dbReference>
<dbReference type="RefSeq" id="WP_200257978.1">
    <property type="nucleotide sequence ID" value="NZ_NRSH01000054.1"/>
</dbReference>
<evidence type="ECO:0000313" key="2">
    <source>
        <dbReference type="EMBL" id="MBK1726616.1"/>
    </source>
</evidence>
<dbReference type="InterPro" id="IPR046342">
    <property type="entry name" value="CBS_dom_sf"/>
</dbReference>
<comment type="caution">
    <text evidence="2">The sequence shown here is derived from an EMBL/GenBank/DDBJ whole genome shotgun (WGS) entry which is preliminary data.</text>
</comment>
<evidence type="ECO:0000259" key="1">
    <source>
        <dbReference type="Pfam" id="PF00571"/>
    </source>
</evidence>
<accession>A0ABS1E4F3</accession>
<keyword evidence="3" id="KW-1185">Reference proteome</keyword>
<feature type="domain" description="CBS" evidence="1">
    <location>
        <begin position="158"/>
        <end position="195"/>
    </location>
</feature>
<dbReference type="Pfam" id="PF00571">
    <property type="entry name" value="CBS"/>
    <property type="match status" value="1"/>
</dbReference>
<evidence type="ECO:0000313" key="3">
    <source>
        <dbReference type="Proteomes" id="UP000738126"/>
    </source>
</evidence>
<dbReference type="EMBL" id="NRSH01000054">
    <property type="protein sequence ID" value="MBK1726616.1"/>
    <property type="molecule type" value="Genomic_DNA"/>
</dbReference>
<gene>
    <name evidence="2" type="ORF">CKO13_06170</name>
</gene>
<dbReference type="SUPFAM" id="SSF54631">
    <property type="entry name" value="CBS-domain pair"/>
    <property type="match status" value="1"/>
</dbReference>
<dbReference type="InterPro" id="IPR000644">
    <property type="entry name" value="CBS_dom"/>
</dbReference>
<proteinExistence type="predicted"/>
<protein>
    <recommendedName>
        <fullName evidence="1">CBS domain-containing protein</fullName>
    </recommendedName>
</protein>
<reference evidence="2 3" key="1">
    <citation type="journal article" date="2020" name="Microorganisms">
        <title>Osmotic Adaptation and Compatible Solute Biosynthesis of Phototrophic Bacteria as Revealed from Genome Analyses.</title>
        <authorList>
            <person name="Imhoff J.F."/>
            <person name="Rahn T."/>
            <person name="Kunzel S."/>
            <person name="Keller A."/>
            <person name="Neulinger S.C."/>
        </authorList>
    </citation>
    <scope>NUCLEOTIDE SEQUENCE [LARGE SCALE GENOMIC DNA]</scope>
    <source>
        <strain evidence="2 3">DSM 15116</strain>
    </source>
</reference>
<organism evidence="2 3">
    <name type="scientific">Halorhodospira neutriphila</name>
    <dbReference type="NCBI Taxonomy" id="168379"/>
    <lineage>
        <taxon>Bacteria</taxon>
        <taxon>Pseudomonadati</taxon>
        <taxon>Pseudomonadota</taxon>
        <taxon>Gammaproteobacteria</taxon>
        <taxon>Chromatiales</taxon>
        <taxon>Ectothiorhodospiraceae</taxon>
        <taxon>Halorhodospira</taxon>
    </lineage>
</organism>
<dbReference type="Proteomes" id="UP000738126">
    <property type="component" value="Unassembled WGS sequence"/>
</dbReference>
<name>A0ABS1E4F3_9GAMM</name>
<sequence>MADTVRTSAEHPEAFTAADPAAQARQLAELPVLEAARQARRAPLHELARAVRHLDRATFRDLERRLPGERRRALRHLLSLPPGCVGATQRDDYTPVNDGVPAEAALRALEGQSGADPSVAYVVHGDGRYCGVVAPGQLLGQGRTPVGRLVTPRAALSELDDRHRALRCMDRARLDELPVVDTTERLVGVARRADLAPQRRSWAQMLPRLGGRGAGAERRR</sequence>